<protein>
    <submittedName>
        <fullName evidence="6">Metallophosphoesterase</fullName>
    </submittedName>
</protein>
<dbReference type="InterPro" id="IPR022506">
    <property type="entry name" value="Metallophosphoesterase_PPA1498"/>
</dbReference>
<dbReference type="RefSeq" id="WP_095698377.1">
    <property type="nucleotide sequence ID" value="NZ_CP016782.1"/>
</dbReference>
<dbReference type="SUPFAM" id="SSF56300">
    <property type="entry name" value="Metallo-dependent phosphatases"/>
    <property type="match status" value="1"/>
</dbReference>
<gene>
    <name evidence="6" type="ORF">PHILAsVB114_05510</name>
</gene>
<evidence type="ECO:0000256" key="1">
    <source>
        <dbReference type="ARBA" id="ARBA00022723"/>
    </source>
</evidence>
<dbReference type="Gene3D" id="3.60.21.10">
    <property type="match status" value="1"/>
</dbReference>
<dbReference type="KEGG" id="plim:PHILAsVB114_05510"/>
<keyword evidence="1" id="KW-0479">Metal-binding</keyword>
<dbReference type="OrthoDB" id="8132905at2"/>
<dbReference type="EMBL" id="CP016782">
    <property type="protein sequence ID" value="ASY28072.1"/>
    <property type="molecule type" value="Genomic_DNA"/>
</dbReference>
<keyword evidence="2" id="KW-0378">Hydrolase</keyword>
<dbReference type="GO" id="GO:0016787">
    <property type="term" value="F:hydrolase activity"/>
    <property type="evidence" value="ECO:0007669"/>
    <property type="project" value="UniProtKB-KW"/>
</dbReference>
<sequence>MTFIRKSPNEKGWSELEQVSEQAHVGAEFPKQSQPLLVMHHLSDLHVCDAQSPLRPEFLDRWADPDSPIRDVVGTIGCYRPQAMLSPHVVESMVQALNKVTTGPLSGHPIDAAIITGDTTDNAQLNEVDWYIALLDGVEITPDSGDSNKYEGVMDDGAEHYDVKYWHPHGTPAGMQDDDARAKYGFPVVPGLLDSCRKPIKSTGLKFPWYAVHGNHDALLQGTVTPDENSQESIIGNKRFIGLPSSLTLEQTLGAFDEIGPASLPRAEDAPFILVTPDVKRKAVERGEYAAKHLSSPGAPKGHGFTEEHVQKKHMYYSTNVGKIKLITIDSVNEFGGWQGSLDVTQFEWLENEIKMSDRLVVLASHHPLSKMFNDYAPTGRRVCVDEITEMLLKYPQVIAWLAGHVHRHHVEWIGPEIEERGFWQIETASHADWPQQSRTIEIVQSDSGEIFFALTVIDHAAAATYGTAKATLEMAALSRVISANVWQKRDSLGAKIPADWAMGEAHERNTVLRLSARI</sequence>
<dbReference type="Pfam" id="PF00149">
    <property type="entry name" value="Metallophos"/>
    <property type="match status" value="1"/>
</dbReference>
<evidence type="ECO:0000259" key="5">
    <source>
        <dbReference type="Pfam" id="PF00149"/>
    </source>
</evidence>
<dbReference type="GO" id="GO:0046872">
    <property type="term" value="F:metal ion binding"/>
    <property type="evidence" value="ECO:0007669"/>
    <property type="project" value="UniProtKB-KW"/>
</dbReference>
<organism evidence="6 7">
    <name type="scientific">Candidatus Planktophila limnetica</name>
    <dbReference type="NCBI Taxonomy" id="573600"/>
    <lineage>
        <taxon>Bacteria</taxon>
        <taxon>Bacillati</taxon>
        <taxon>Actinomycetota</taxon>
        <taxon>Actinomycetes</taxon>
        <taxon>Candidatus Nanopelagicales</taxon>
        <taxon>Candidatus Nanopelagicaceae</taxon>
        <taxon>Candidatus Planktophila</taxon>
    </lineage>
</organism>
<evidence type="ECO:0000313" key="7">
    <source>
        <dbReference type="Proteomes" id="UP000217221"/>
    </source>
</evidence>
<accession>A0A249LG46</accession>
<keyword evidence="3" id="KW-0408">Iron</keyword>
<evidence type="ECO:0000313" key="6">
    <source>
        <dbReference type="EMBL" id="ASY28072.1"/>
    </source>
</evidence>
<proteinExistence type="inferred from homology"/>
<dbReference type="InterPro" id="IPR004843">
    <property type="entry name" value="Calcineurin-like_PHP"/>
</dbReference>
<dbReference type="Proteomes" id="UP000217221">
    <property type="component" value="Chromosome"/>
</dbReference>
<reference evidence="6 7" key="1">
    <citation type="submission" date="2016-07" db="EMBL/GenBank/DDBJ databases">
        <title>High microdiversification within the ubiquitous acI lineage of Actinobacteria.</title>
        <authorList>
            <person name="Neuenschwander S.M."/>
            <person name="Salcher M."/>
            <person name="Ghai R."/>
            <person name="Pernthaler J."/>
        </authorList>
    </citation>
    <scope>NUCLEOTIDE SEQUENCE [LARGE SCALE GENOMIC DNA]</scope>
    <source>
        <strain evidence="6">MMS-VB-114</strain>
    </source>
</reference>
<comment type="similarity">
    <text evidence="4">Belongs to the cyclic nucleotide phosphodiesterase class-III family.</text>
</comment>
<dbReference type="NCBIfam" id="TIGR03767">
    <property type="entry name" value="P_acnes_RR"/>
    <property type="match status" value="1"/>
</dbReference>
<keyword evidence="7" id="KW-1185">Reference proteome</keyword>
<evidence type="ECO:0000256" key="2">
    <source>
        <dbReference type="ARBA" id="ARBA00022801"/>
    </source>
</evidence>
<dbReference type="PANTHER" id="PTHR42988">
    <property type="entry name" value="PHOSPHOHYDROLASE"/>
    <property type="match status" value="1"/>
</dbReference>
<dbReference type="InterPro" id="IPR050884">
    <property type="entry name" value="CNP_phosphodiesterase-III"/>
</dbReference>
<dbReference type="AlphaFoldDB" id="A0A249LG46"/>
<feature type="domain" description="Calcineurin-like phosphoesterase" evidence="5">
    <location>
        <begin position="207"/>
        <end position="408"/>
    </location>
</feature>
<dbReference type="PANTHER" id="PTHR42988:SF2">
    <property type="entry name" value="CYCLIC NUCLEOTIDE PHOSPHODIESTERASE CBUA0032-RELATED"/>
    <property type="match status" value="1"/>
</dbReference>
<evidence type="ECO:0000256" key="3">
    <source>
        <dbReference type="ARBA" id="ARBA00023004"/>
    </source>
</evidence>
<dbReference type="InterPro" id="IPR029052">
    <property type="entry name" value="Metallo-depent_PP-like"/>
</dbReference>
<evidence type="ECO:0000256" key="4">
    <source>
        <dbReference type="ARBA" id="ARBA00025742"/>
    </source>
</evidence>
<name>A0A249LG46_9ACTN</name>